<dbReference type="GO" id="GO:0046872">
    <property type="term" value="F:metal ion binding"/>
    <property type="evidence" value="ECO:0007669"/>
    <property type="project" value="UniProtKB-KW"/>
</dbReference>
<feature type="transmembrane region" description="Helical" evidence="8">
    <location>
        <begin position="194"/>
        <end position="217"/>
    </location>
</feature>
<feature type="transmembrane region" description="Helical" evidence="8">
    <location>
        <begin position="170"/>
        <end position="188"/>
    </location>
</feature>
<feature type="transmembrane region" description="Helical" evidence="8">
    <location>
        <begin position="229"/>
        <end position="257"/>
    </location>
</feature>
<accession>A0A0G1GF15</accession>
<dbReference type="STRING" id="1618578.UV74_C0013G0585"/>
<evidence type="ECO:0000313" key="9">
    <source>
        <dbReference type="EMBL" id="KKS97463.1"/>
    </source>
</evidence>
<comment type="cofactor">
    <cofactor evidence="7">
        <name>Mg(2+)</name>
        <dbReference type="ChEBI" id="CHEBI:18420"/>
    </cofactor>
</comment>
<feature type="transmembrane region" description="Helical" evidence="8">
    <location>
        <begin position="107"/>
        <end position="128"/>
    </location>
</feature>
<dbReference type="InterPro" id="IPR000715">
    <property type="entry name" value="Glycosyl_transferase_4"/>
</dbReference>
<dbReference type="Proteomes" id="UP000034090">
    <property type="component" value="Unassembled WGS sequence"/>
</dbReference>
<evidence type="ECO:0000256" key="1">
    <source>
        <dbReference type="ARBA" id="ARBA00004651"/>
    </source>
</evidence>
<evidence type="ECO:0000256" key="6">
    <source>
        <dbReference type="ARBA" id="ARBA00023136"/>
    </source>
</evidence>
<dbReference type="GO" id="GO:0016780">
    <property type="term" value="F:phosphotransferase activity, for other substituted phosphate groups"/>
    <property type="evidence" value="ECO:0007669"/>
    <property type="project" value="InterPro"/>
</dbReference>
<comment type="caution">
    <text evidence="9">The sequence shown here is derived from an EMBL/GenBank/DDBJ whole genome shotgun (WGS) entry which is preliminary data.</text>
</comment>
<keyword evidence="2" id="KW-1003">Cell membrane</keyword>
<feature type="transmembrane region" description="Helical" evidence="8">
    <location>
        <begin position="12"/>
        <end position="31"/>
    </location>
</feature>
<protein>
    <submittedName>
        <fullName evidence="9">Glycosyl transferase, family 4</fullName>
    </submittedName>
</protein>
<comment type="subcellular location">
    <subcellularLocation>
        <location evidence="1">Cell membrane</location>
        <topology evidence="1">Multi-pass membrane protein</topology>
    </subcellularLocation>
</comment>
<name>A0A0G1GF15_9BACT</name>
<feature type="binding site" evidence="7">
    <location>
        <position position="159"/>
    </location>
    <ligand>
        <name>Mg(2+)</name>
        <dbReference type="ChEBI" id="CHEBI:18420"/>
    </ligand>
</feature>
<dbReference type="GO" id="GO:0005886">
    <property type="term" value="C:plasma membrane"/>
    <property type="evidence" value="ECO:0007669"/>
    <property type="project" value="UniProtKB-SubCell"/>
</dbReference>
<keyword evidence="4 8" id="KW-0812">Transmembrane</keyword>
<feature type="transmembrane region" description="Helical" evidence="8">
    <location>
        <begin position="295"/>
        <end position="313"/>
    </location>
</feature>
<dbReference type="Pfam" id="PF00953">
    <property type="entry name" value="Glycos_transf_4"/>
    <property type="match status" value="1"/>
</dbReference>
<gene>
    <name evidence="9" type="ORF">UV74_C0013G0585</name>
</gene>
<evidence type="ECO:0000256" key="5">
    <source>
        <dbReference type="ARBA" id="ARBA00022989"/>
    </source>
</evidence>
<dbReference type="CDD" id="cd06853">
    <property type="entry name" value="GT_WecA_like"/>
    <property type="match status" value="1"/>
</dbReference>
<keyword evidence="6 8" id="KW-0472">Membrane</keyword>
<reference evidence="9 10" key="1">
    <citation type="journal article" date="2015" name="Nature">
        <title>rRNA introns, odd ribosomes, and small enigmatic genomes across a large radiation of phyla.</title>
        <authorList>
            <person name="Brown C.T."/>
            <person name="Hug L.A."/>
            <person name="Thomas B.C."/>
            <person name="Sharon I."/>
            <person name="Castelle C.J."/>
            <person name="Singh A."/>
            <person name="Wilkins M.J."/>
            <person name="Williams K.H."/>
            <person name="Banfield J.F."/>
        </authorList>
    </citation>
    <scope>NUCLEOTIDE SEQUENCE [LARGE SCALE GENOMIC DNA]</scope>
</reference>
<dbReference type="GO" id="GO:0071555">
    <property type="term" value="P:cell wall organization"/>
    <property type="evidence" value="ECO:0007669"/>
    <property type="project" value="TreeGrafter"/>
</dbReference>
<keyword evidence="7" id="KW-0460">Magnesium</keyword>
<dbReference type="GO" id="GO:0044038">
    <property type="term" value="P:cell wall macromolecule biosynthetic process"/>
    <property type="evidence" value="ECO:0007669"/>
    <property type="project" value="TreeGrafter"/>
</dbReference>
<evidence type="ECO:0000256" key="7">
    <source>
        <dbReference type="PIRSR" id="PIRSR600715-1"/>
    </source>
</evidence>
<dbReference type="PANTHER" id="PTHR22926:SF3">
    <property type="entry name" value="UNDECAPRENYL-PHOSPHATE ALPHA-N-ACETYLGLUCOSAMINYL 1-PHOSPHATE TRANSFERASE"/>
    <property type="match status" value="1"/>
</dbReference>
<feature type="transmembrane region" description="Helical" evidence="8">
    <location>
        <begin position="52"/>
        <end position="73"/>
    </location>
</feature>
<dbReference type="PANTHER" id="PTHR22926">
    <property type="entry name" value="PHOSPHO-N-ACETYLMURAMOYL-PENTAPEPTIDE-TRANSFERASE"/>
    <property type="match status" value="1"/>
</dbReference>
<keyword evidence="3 9" id="KW-0808">Transferase</keyword>
<organism evidence="9 10">
    <name type="scientific">Candidatus Woesebacteria bacterium GW2011_GWB1_43_14</name>
    <dbReference type="NCBI Taxonomy" id="1618578"/>
    <lineage>
        <taxon>Bacteria</taxon>
        <taxon>Candidatus Woeseibacteriota</taxon>
    </lineage>
</organism>
<keyword evidence="5 8" id="KW-1133">Transmembrane helix</keyword>
<feature type="transmembrane region" description="Helical" evidence="8">
    <location>
        <begin position="79"/>
        <end position="95"/>
    </location>
</feature>
<evidence type="ECO:0000313" key="10">
    <source>
        <dbReference type="Proteomes" id="UP000034090"/>
    </source>
</evidence>
<sequence length="346" mass="37701">MLIFQTTFLLPFTVTLLISFVATYGTIKLMWKLKIIDDPKKNKHPKVIHKYPTPRGGGLSIFLAAVAGAIVFLPIDRHLIGILSGATLITAIGLIDDKYNLSPYLRLGGQFLAASFPIAAGIGIAYTTNPLGGVINFPHWLISDIFALLWIVGLMNFVNMGAKGVDGQMTGVVIIASLTIAALSYKFSADITEWPVIILAAIVTGAFAGFLPWHIYPQKIMPSFSGSNLAGYFLGILAILTTTKVGTLTLVLGIPIIDTSYTIIRRVSQGKSPVWGDRGHLHHRLLDHGWSIPRVAYFYWLITAILGLIALNLNAQSKLYTMFGSALLIGGLIFWLSYKDANNKSN</sequence>
<dbReference type="EMBL" id="LCFQ01000013">
    <property type="protein sequence ID" value="KKS97463.1"/>
    <property type="molecule type" value="Genomic_DNA"/>
</dbReference>
<evidence type="ECO:0000256" key="8">
    <source>
        <dbReference type="SAM" id="Phobius"/>
    </source>
</evidence>
<proteinExistence type="predicted"/>
<feature type="transmembrane region" description="Helical" evidence="8">
    <location>
        <begin position="320"/>
        <end position="338"/>
    </location>
</feature>
<keyword evidence="7" id="KW-0479">Metal-binding</keyword>
<feature type="transmembrane region" description="Helical" evidence="8">
    <location>
        <begin position="140"/>
        <end position="158"/>
    </location>
</feature>
<evidence type="ECO:0000256" key="4">
    <source>
        <dbReference type="ARBA" id="ARBA00022692"/>
    </source>
</evidence>
<evidence type="ECO:0000256" key="2">
    <source>
        <dbReference type="ARBA" id="ARBA00022475"/>
    </source>
</evidence>
<dbReference type="GO" id="GO:0009103">
    <property type="term" value="P:lipopolysaccharide biosynthetic process"/>
    <property type="evidence" value="ECO:0007669"/>
    <property type="project" value="TreeGrafter"/>
</dbReference>
<evidence type="ECO:0000256" key="3">
    <source>
        <dbReference type="ARBA" id="ARBA00022679"/>
    </source>
</evidence>
<dbReference type="AlphaFoldDB" id="A0A0G1GF15"/>